<evidence type="ECO:0000313" key="2">
    <source>
        <dbReference type="EMBL" id="CAB4004120.1"/>
    </source>
</evidence>
<organism evidence="2 3">
    <name type="scientific">Paramuricea clavata</name>
    <name type="common">Red gorgonian</name>
    <name type="synonym">Violescent sea-whip</name>
    <dbReference type="NCBI Taxonomy" id="317549"/>
    <lineage>
        <taxon>Eukaryota</taxon>
        <taxon>Metazoa</taxon>
        <taxon>Cnidaria</taxon>
        <taxon>Anthozoa</taxon>
        <taxon>Octocorallia</taxon>
        <taxon>Malacalcyonacea</taxon>
        <taxon>Plexauridae</taxon>
        <taxon>Paramuricea</taxon>
    </lineage>
</organism>
<dbReference type="Proteomes" id="UP001152795">
    <property type="component" value="Unassembled WGS sequence"/>
</dbReference>
<feature type="region of interest" description="Disordered" evidence="1">
    <location>
        <begin position="322"/>
        <end position="351"/>
    </location>
</feature>
<evidence type="ECO:0000256" key="1">
    <source>
        <dbReference type="SAM" id="MobiDB-lite"/>
    </source>
</evidence>
<gene>
    <name evidence="2" type="ORF">PACLA_8A009664</name>
</gene>
<reference evidence="2" key="1">
    <citation type="submission" date="2020-04" db="EMBL/GenBank/DDBJ databases">
        <authorList>
            <person name="Alioto T."/>
            <person name="Alioto T."/>
            <person name="Gomez Garrido J."/>
        </authorList>
    </citation>
    <scope>NUCLEOTIDE SEQUENCE</scope>
    <source>
        <strain evidence="2">A484AB</strain>
    </source>
</reference>
<accession>A0A6S7HLN8</accession>
<dbReference type="AlphaFoldDB" id="A0A6S7HLN8"/>
<keyword evidence="3" id="KW-1185">Reference proteome</keyword>
<feature type="compositionally biased region" description="Acidic residues" evidence="1">
    <location>
        <begin position="333"/>
        <end position="344"/>
    </location>
</feature>
<dbReference type="EMBL" id="CACRXK020004814">
    <property type="protein sequence ID" value="CAB4004120.1"/>
    <property type="molecule type" value="Genomic_DNA"/>
</dbReference>
<dbReference type="Gene3D" id="2.120.10.30">
    <property type="entry name" value="TolB, C-terminal domain"/>
    <property type="match status" value="1"/>
</dbReference>
<evidence type="ECO:0000313" key="3">
    <source>
        <dbReference type="Proteomes" id="UP001152795"/>
    </source>
</evidence>
<sequence>MGNKNAFEILNENLENGMIDPALEFLCILPIVHMLEKGLRLPLPNGGLNAKIAIPSYRWIAFLSYDAKCGCSTLYKARLHSPVDKISSIGKNLKAKEIHCAESIIFLTSDSSPIKAIKFTESSICMLSKEKKKDDLVKLARKPNISHGTVAEITSRLNIRKVSNVNIQVTMWEMTKFTCGTEKCSLPLRPCGNGEELSLFAGSDKEDGSTDGPVKESCFKQPVGICTEFDSVVYVCDAQTNTIKICSKLKECAHFLKAIGCLYQAFSVHNKKLQRTVHQETTMARHGTLPEFMYQRQCEISEKPVSITFDKHDTHAVIEHELEEDQVDKFGESSDEEVVNDDSSEPTTATH</sequence>
<dbReference type="InterPro" id="IPR011042">
    <property type="entry name" value="6-blade_b-propeller_TolB-like"/>
</dbReference>
<protein>
    <submittedName>
        <fullName evidence="2">Uncharacterized protein</fullName>
    </submittedName>
</protein>
<comment type="caution">
    <text evidence="2">The sequence shown here is derived from an EMBL/GenBank/DDBJ whole genome shotgun (WGS) entry which is preliminary data.</text>
</comment>
<name>A0A6S7HLN8_PARCT</name>
<proteinExistence type="predicted"/>